<comment type="caution">
    <text evidence="1">The sequence shown here is derived from an EMBL/GenBank/DDBJ whole genome shotgun (WGS) entry which is preliminary data.</text>
</comment>
<dbReference type="RefSeq" id="WP_272740966.1">
    <property type="nucleotide sequence ID" value="NZ_JAQQKW010000004.1"/>
</dbReference>
<reference evidence="1 2" key="1">
    <citation type="submission" date="2023-01" db="EMBL/GenBank/DDBJ databases">
        <title>Novel species of the genus Asticcacaulis isolated from rivers.</title>
        <authorList>
            <person name="Lu H."/>
        </authorList>
    </citation>
    <scope>NUCLEOTIDE SEQUENCE [LARGE SCALE GENOMIC DNA]</scope>
    <source>
        <strain evidence="1 2">DXS10W</strain>
    </source>
</reference>
<proteinExistence type="predicted"/>
<dbReference type="Proteomes" id="UP001216595">
    <property type="component" value="Unassembled WGS sequence"/>
</dbReference>
<sequence length="97" mass="11482">MRAINIDKAVLKKASNQGAEYKTPLFTANDAFFHVPQRSETREWKETWTSEEIMAELERVNPRLKKIMDDFDNGLLEFYELPDLKTEDEILQFLSER</sequence>
<evidence type="ECO:0000313" key="2">
    <source>
        <dbReference type="Proteomes" id="UP001216595"/>
    </source>
</evidence>
<keyword evidence="2" id="KW-1185">Reference proteome</keyword>
<evidence type="ECO:0000313" key="1">
    <source>
        <dbReference type="EMBL" id="MDC7694248.1"/>
    </source>
</evidence>
<protein>
    <recommendedName>
        <fullName evidence="3">Site-specific DNA-methyltransferase (adenine-specific)</fullName>
    </recommendedName>
</protein>
<gene>
    <name evidence="1" type="ORF">PQU94_08140</name>
</gene>
<accession>A0ABT5IDK0</accession>
<dbReference type="EMBL" id="JAQQKW010000004">
    <property type="protein sequence ID" value="MDC7694248.1"/>
    <property type="molecule type" value="Genomic_DNA"/>
</dbReference>
<organism evidence="1 2">
    <name type="scientific">Asticcacaulis currens</name>
    <dbReference type="NCBI Taxonomy" id="2984210"/>
    <lineage>
        <taxon>Bacteria</taxon>
        <taxon>Pseudomonadati</taxon>
        <taxon>Pseudomonadota</taxon>
        <taxon>Alphaproteobacteria</taxon>
        <taxon>Caulobacterales</taxon>
        <taxon>Caulobacteraceae</taxon>
        <taxon>Asticcacaulis</taxon>
    </lineage>
</organism>
<evidence type="ECO:0008006" key="3">
    <source>
        <dbReference type="Google" id="ProtNLM"/>
    </source>
</evidence>
<name>A0ABT5IDK0_9CAUL</name>